<keyword evidence="6" id="KW-1185">Reference proteome</keyword>
<feature type="domain" description="DJ-1/PfpI" evidence="4">
    <location>
        <begin position="39"/>
        <end position="232"/>
    </location>
</feature>
<dbReference type="KEGG" id="ccot:CCAX7_57640"/>
<dbReference type="Proteomes" id="UP000287394">
    <property type="component" value="Chromosome"/>
</dbReference>
<dbReference type="CDD" id="cd03141">
    <property type="entry name" value="GATase1_Hsp31_like"/>
    <property type="match status" value="1"/>
</dbReference>
<dbReference type="GO" id="GO:0019172">
    <property type="term" value="F:glyoxalase III activity"/>
    <property type="evidence" value="ECO:0007669"/>
    <property type="project" value="TreeGrafter"/>
</dbReference>
<dbReference type="OrthoDB" id="9792284at2"/>
<protein>
    <submittedName>
        <fullName evidence="5">Dimethylallyltransferase</fullName>
    </submittedName>
</protein>
<dbReference type="GO" id="GO:0005737">
    <property type="term" value="C:cytoplasm"/>
    <property type="evidence" value="ECO:0007669"/>
    <property type="project" value="TreeGrafter"/>
</dbReference>
<evidence type="ECO:0000256" key="1">
    <source>
        <dbReference type="ARBA" id="ARBA00023016"/>
    </source>
</evidence>
<dbReference type="EMBL" id="AP025739">
    <property type="protein sequence ID" value="BDI33713.1"/>
    <property type="molecule type" value="Genomic_DNA"/>
</dbReference>
<evidence type="ECO:0000313" key="6">
    <source>
        <dbReference type="Proteomes" id="UP000287394"/>
    </source>
</evidence>
<dbReference type="RefSeq" id="WP_119322949.1">
    <property type="nucleotide sequence ID" value="NZ_AP025739.1"/>
</dbReference>
<proteinExistence type="inferred from homology"/>
<sequence>MSKAIDLLNPSHPKRVLILASNPAVSPQTGWPVGFWWSELTHPYWEFTESGYIVEIASPDGGELKADSWSDPRDSSGYSASDLISLGFLSSPHLMEKVTHSLRLDSVRLDDYDVLFLVGGQAPMVTFYADERVHQAVSDFYQTGKITAIVCHATAVLLKTRLADDSLLVQGKTWTGFANSEEEFADAFVQRKIQPFWIEEEAKKLPGTNFIVDGRFKPHAVRDGNLITGQQQYSGADAARLAIQALGV</sequence>
<dbReference type="SUPFAM" id="SSF52317">
    <property type="entry name" value="Class I glutamine amidotransferase-like"/>
    <property type="match status" value="1"/>
</dbReference>
<keyword evidence="2" id="KW-0456">Lyase</keyword>
<organism evidence="5 6">
    <name type="scientific">Capsulimonas corticalis</name>
    <dbReference type="NCBI Taxonomy" id="2219043"/>
    <lineage>
        <taxon>Bacteria</taxon>
        <taxon>Bacillati</taxon>
        <taxon>Armatimonadota</taxon>
        <taxon>Armatimonadia</taxon>
        <taxon>Capsulimonadales</taxon>
        <taxon>Capsulimonadaceae</taxon>
        <taxon>Capsulimonas</taxon>
    </lineage>
</organism>
<evidence type="ECO:0000259" key="4">
    <source>
        <dbReference type="Pfam" id="PF01965"/>
    </source>
</evidence>
<dbReference type="GO" id="GO:0019243">
    <property type="term" value="P:methylglyoxal catabolic process to D-lactate via S-lactoyl-glutathione"/>
    <property type="evidence" value="ECO:0007669"/>
    <property type="project" value="TreeGrafter"/>
</dbReference>
<dbReference type="PANTHER" id="PTHR48094:SF11">
    <property type="entry name" value="GLUTATHIONE-INDEPENDENT GLYOXALASE HSP31-RELATED"/>
    <property type="match status" value="1"/>
</dbReference>
<evidence type="ECO:0000256" key="3">
    <source>
        <dbReference type="ARBA" id="ARBA00038493"/>
    </source>
</evidence>
<comment type="similarity">
    <text evidence="3">Belongs to the peptidase C56 family. HSP31-like subfamily.</text>
</comment>
<keyword evidence="1" id="KW-0346">Stress response</keyword>
<evidence type="ECO:0000256" key="2">
    <source>
        <dbReference type="ARBA" id="ARBA00023239"/>
    </source>
</evidence>
<accession>A0A402D060</accession>
<name>A0A402D060_9BACT</name>
<dbReference type="Gene3D" id="3.40.50.880">
    <property type="match status" value="1"/>
</dbReference>
<dbReference type="InterPro" id="IPR002818">
    <property type="entry name" value="DJ-1/PfpI"/>
</dbReference>
<reference evidence="5 6" key="1">
    <citation type="journal article" date="2019" name="Int. J. Syst. Evol. Microbiol.">
        <title>Capsulimonas corticalis gen. nov., sp. nov., an aerobic capsulated bacterium, of a novel bacterial order, Capsulimonadales ord. nov., of the class Armatimonadia of the phylum Armatimonadetes.</title>
        <authorList>
            <person name="Li J."/>
            <person name="Kudo C."/>
            <person name="Tonouchi A."/>
        </authorList>
    </citation>
    <scope>NUCLEOTIDE SEQUENCE [LARGE SCALE GENOMIC DNA]</scope>
    <source>
        <strain evidence="5 6">AX-7</strain>
    </source>
</reference>
<dbReference type="InterPro" id="IPR029062">
    <property type="entry name" value="Class_I_gatase-like"/>
</dbReference>
<dbReference type="PANTHER" id="PTHR48094">
    <property type="entry name" value="PROTEIN/NUCLEIC ACID DEGLYCASE DJ-1-RELATED"/>
    <property type="match status" value="1"/>
</dbReference>
<dbReference type="InterPro" id="IPR050325">
    <property type="entry name" value="Prot/Nucl_acid_deglycase"/>
</dbReference>
<dbReference type="Pfam" id="PF01965">
    <property type="entry name" value="DJ-1_PfpI"/>
    <property type="match status" value="1"/>
</dbReference>
<gene>
    <name evidence="5" type="ORF">CCAX7_57640</name>
</gene>
<evidence type="ECO:0000313" key="5">
    <source>
        <dbReference type="EMBL" id="BDI33713.1"/>
    </source>
</evidence>
<dbReference type="AlphaFoldDB" id="A0A402D060"/>